<name>A0A9P5YPU5_9AGAR</name>
<protein>
    <submittedName>
        <fullName evidence="1">Uncharacterized protein</fullName>
    </submittedName>
</protein>
<gene>
    <name evidence="1" type="ORF">BDN70DRAFT_899963</name>
</gene>
<sequence>MCSCFTTHVRGDRLRIGICQRYRSKVSGVRCCYVVLNAWVPRHRVAAEAVAQGTAVEGNEKADGTCGTCGCSPEMIGSRPPGGAGHAQRHLHKDIERDKATPSKIDEPAIQKSYFIPRKNRVCDKARHGSPLLVMASETVNGTYEGVRAKFSNKPATKKRIVIFNQFMHDDSGEAMRRRIQAKAEDKGAPWGIPTFLQAQFDGQIIPGYILEKINFGTRRVVLNLANRDAGNDSGRRDLMLITKELFKMVGKLPSRYVPVYPTQPPVKISQEDDFYYFPEIRISESNPYLKIVEEESSKNSPKAFQHEEAQEINHTRGHRKVEIFRFLSASPLPDASHRPSKMARFENKETNDIEEGFSRVVEGLEKLAIEAREDRQVFLNVMTELLRELRQSWKRRHRGCFRGMRSWPNGRPSLQRAFETVGCVIWSGARRWYLRSSTGLNNEGWLRHGVYWVSAKRLNHPFLGAGYRDDTDGSERLKSFTPHVLTMDVPEVELNV</sequence>
<dbReference type="Proteomes" id="UP000807469">
    <property type="component" value="Unassembled WGS sequence"/>
</dbReference>
<dbReference type="AlphaFoldDB" id="A0A9P5YPU5"/>
<dbReference type="EMBL" id="MU155462">
    <property type="protein sequence ID" value="KAF9473202.1"/>
    <property type="molecule type" value="Genomic_DNA"/>
</dbReference>
<evidence type="ECO:0000313" key="2">
    <source>
        <dbReference type="Proteomes" id="UP000807469"/>
    </source>
</evidence>
<organism evidence="1 2">
    <name type="scientific">Pholiota conissans</name>
    <dbReference type="NCBI Taxonomy" id="109636"/>
    <lineage>
        <taxon>Eukaryota</taxon>
        <taxon>Fungi</taxon>
        <taxon>Dikarya</taxon>
        <taxon>Basidiomycota</taxon>
        <taxon>Agaricomycotina</taxon>
        <taxon>Agaricomycetes</taxon>
        <taxon>Agaricomycetidae</taxon>
        <taxon>Agaricales</taxon>
        <taxon>Agaricineae</taxon>
        <taxon>Strophariaceae</taxon>
        <taxon>Pholiota</taxon>
    </lineage>
</organism>
<proteinExistence type="predicted"/>
<evidence type="ECO:0000313" key="1">
    <source>
        <dbReference type="EMBL" id="KAF9473202.1"/>
    </source>
</evidence>
<dbReference type="OrthoDB" id="10680763at2759"/>
<keyword evidence="2" id="KW-1185">Reference proteome</keyword>
<reference evidence="1" key="1">
    <citation type="submission" date="2020-11" db="EMBL/GenBank/DDBJ databases">
        <authorList>
            <consortium name="DOE Joint Genome Institute"/>
            <person name="Ahrendt S."/>
            <person name="Riley R."/>
            <person name="Andreopoulos W."/>
            <person name="Labutti K."/>
            <person name="Pangilinan J."/>
            <person name="Ruiz-Duenas F.J."/>
            <person name="Barrasa J.M."/>
            <person name="Sanchez-Garcia M."/>
            <person name="Camarero S."/>
            <person name="Miyauchi S."/>
            <person name="Serrano A."/>
            <person name="Linde D."/>
            <person name="Babiker R."/>
            <person name="Drula E."/>
            <person name="Ayuso-Fernandez I."/>
            <person name="Pacheco R."/>
            <person name="Padilla G."/>
            <person name="Ferreira P."/>
            <person name="Barriuso J."/>
            <person name="Kellner H."/>
            <person name="Castanera R."/>
            <person name="Alfaro M."/>
            <person name="Ramirez L."/>
            <person name="Pisabarro A.G."/>
            <person name="Kuo A."/>
            <person name="Tritt A."/>
            <person name="Lipzen A."/>
            <person name="He G."/>
            <person name="Yan M."/>
            <person name="Ng V."/>
            <person name="Cullen D."/>
            <person name="Martin F."/>
            <person name="Rosso M.-N."/>
            <person name="Henrissat B."/>
            <person name="Hibbett D."/>
            <person name="Martinez A.T."/>
            <person name="Grigoriev I.V."/>
        </authorList>
    </citation>
    <scope>NUCLEOTIDE SEQUENCE</scope>
    <source>
        <strain evidence="1">CIRM-BRFM 674</strain>
    </source>
</reference>
<comment type="caution">
    <text evidence="1">The sequence shown here is derived from an EMBL/GenBank/DDBJ whole genome shotgun (WGS) entry which is preliminary data.</text>
</comment>
<accession>A0A9P5YPU5</accession>